<organism evidence="1">
    <name type="scientific">marine metagenome</name>
    <dbReference type="NCBI Taxonomy" id="408172"/>
    <lineage>
        <taxon>unclassified sequences</taxon>
        <taxon>metagenomes</taxon>
        <taxon>ecological metagenomes</taxon>
    </lineage>
</organism>
<gene>
    <name evidence="1" type="ORF">METZ01_LOCUS427398</name>
</gene>
<feature type="non-terminal residue" evidence="1">
    <location>
        <position position="137"/>
    </location>
</feature>
<name>A0A382XUI8_9ZZZZ</name>
<sequence>VLSKGVLLVLASMSVTFVTTEIALPGEATREKVEALTGHAAERSREVPEHAEDSHLSDLLIRLPGVRVRSRLLGEVVVWVADSIEVAEEITEVVHRESELRRLTGRSPAEVRAVHEVKRALDGELMWKLCWLDLSHV</sequence>
<proteinExistence type="predicted"/>
<feature type="non-terminal residue" evidence="1">
    <location>
        <position position="1"/>
    </location>
</feature>
<reference evidence="1" key="1">
    <citation type="submission" date="2018-05" db="EMBL/GenBank/DDBJ databases">
        <authorList>
            <person name="Lanie J.A."/>
            <person name="Ng W.-L."/>
            <person name="Kazmierczak K.M."/>
            <person name="Andrzejewski T.M."/>
            <person name="Davidsen T.M."/>
            <person name="Wayne K.J."/>
            <person name="Tettelin H."/>
            <person name="Glass J.I."/>
            <person name="Rusch D."/>
            <person name="Podicherti R."/>
            <person name="Tsui H.-C.T."/>
            <person name="Winkler M.E."/>
        </authorList>
    </citation>
    <scope>NUCLEOTIDE SEQUENCE</scope>
</reference>
<protein>
    <submittedName>
        <fullName evidence="1">Uncharacterized protein</fullName>
    </submittedName>
</protein>
<evidence type="ECO:0000313" key="1">
    <source>
        <dbReference type="EMBL" id="SVD74544.1"/>
    </source>
</evidence>
<accession>A0A382XUI8</accession>
<dbReference type="EMBL" id="UINC01170484">
    <property type="protein sequence ID" value="SVD74544.1"/>
    <property type="molecule type" value="Genomic_DNA"/>
</dbReference>
<dbReference type="AlphaFoldDB" id="A0A382XUI8"/>